<comment type="catalytic activity">
    <reaction evidence="1">
        <text>ATP + protein L-histidine = ADP + protein N-phospho-L-histidine.</text>
        <dbReference type="EC" id="2.7.13.3"/>
    </reaction>
</comment>
<proteinExistence type="predicted"/>
<dbReference type="GO" id="GO:0004673">
    <property type="term" value="F:protein histidine kinase activity"/>
    <property type="evidence" value="ECO:0007669"/>
    <property type="project" value="UniProtKB-EC"/>
</dbReference>
<dbReference type="GO" id="GO:0000160">
    <property type="term" value="P:phosphorelay signal transduction system"/>
    <property type="evidence" value="ECO:0007669"/>
    <property type="project" value="UniProtKB-KW"/>
</dbReference>
<keyword evidence="6 13" id="KW-0812">Transmembrane</keyword>
<comment type="caution">
    <text evidence="15">The sequence shown here is derived from an EMBL/GenBank/DDBJ whole genome shotgun (WGS) entry which is preliminary data.</text>
</comment>
<dbReference type="CDD" id="cd06225">
    <property type="entry name" value="HAMP"/>
    <property type="match status" value="1"/>
</dbReference>
<organism evidence="15 16">
    <name type="scientific">Herbidospora solisilvae</name>
    <dbReference type="NCBI Taxonomy" id="2696284"/>
    <lineage>
        <taxon>Bacteria</taxon>
        <taxon>Bacillati</taxon>
        <taxon>Actinomycetota</taxon>
        <taxon>Actinomycetes</taxon>
        <taxon>Streptosporangiales</taxon>
        <taxon>Streptosporangiaceae</taxon>
        <taxon>Herbidospora</taxon>
    </lineage>
</organism>
<keyword evidence="5" id="KW-0808">Transferase</keyword>
<evidence type="ECO:0000256" key="8">
    <source>
        <dbReference type="ARBA" id="ARBA00022777"/>
    </source>
</evidence>
<dbReference type="InterPro" id="IPR003660">
    <property type="entry name" value="HAMP_dom"/>
</dbReference>
<dbReference type="Gene3D" id="6.10.340.10">
    <property type="match status" value="1"/>
</dbReference>
<gene>
    <name evidence="15" type="ORF">GT755_20460</name>
</gene>
<evidence type="ECO:0000256" key="3">
    <source>
        <dbReference type="ARBA" id="ARBA00012438"/>
    </source>
</evidence>
<evidence type="ECO:0000256" key="6">
    <source>
        <dbReference type="ARBA" id="ARBA00022692"/>
    </source>
</evidence>
<evidence type="ECO:0000313" key="15">
    <source>
        <dbReference type="EMBL" id="NAS24052.1"/>
    </source>
</evidence>
<dbReference type="InterPro" id="IPR003594">
    <property type="entry name" value="HATPase_dom"/>
</dbReference>
<keyword evidence="11" id="KW-0902">Two-component regulatory system</keyword>
<evidence type="ECO:0000259" key="14">
    <source>
        <dbReference type="PROSITE" id="PS50885"/>
    </source>
</evidence>
<dbReference type="InterPro" id="IPR013587">
    <property type="entry name" value="Nitrate/nitrite_sensing"/>
</dbReference>
<dbReference type="SMART" id="SM00304">
    <property type="entry name" value="HAMP"/>
    <property type="match status" value="1"/>
</dbReference>
<dbReference type="PANTHER" id="PTHR44936:SF9">
    <property type="entry name" value="SENSOR PROTEIN CREC"/>
    <property type="match status" value="1"/>
</dbReference>
<sequence>MSTHKRASRFALRNWRVPTRLTALILAPTLIAVILASMRVAGSVDSLSAYERTATAAEYAGRLRELAQQLAAERDHRAWLDGLIGVQSALRNADETIRQHQDTLSEQKLVVDSLIKKSAADLRAVDASFGPRVVEDARQVLNRLETVADSHAAERDDDPRTSVFFEYGGTIATVLRLHDDLGELSDDPGVVSASRALSALAHVKDEASQQRAIMVGELLEPRQSFTPDDLQRFLGSWSRQETYESAFNAEANTAQFQAFHAARISKASTDVEMAKAWAVALGSRNQPLKPIPGRVLTAQDWFRDNGTVLDAISKVEAQVATALRTRADDLRSTERRSAIVAGALILALILLVLVTTVLIARSMVRPLRRLRAEALDIAGNRLPEIVRRMRESETGDTSPAVQPIAGDNQDEIGEVAQAFDEVHLQAVKLAGEESRLRNNVNAMFVNLSRRTQTLVERQISLIDGLERGEQDGARLADLFKLDHLATRMRRNSENLLVLAGHETARKRSSPARLVDVVRASLSEVEDYERVTVRVHRSPAIAGHAANDVVHLVAELVENAISFSPPSTKVIVSSSPIEGGAVLLAITDNGMGLSPDELLEINTRLAEPPVVDVSVSRRMGLFVVGRLAGRHGIRVQLRRGDSTGIIAMVLFPAELISNADAPAQPPQQPQMTRPRPELPTGPLPALSTGPFTPGPANTGPVTTGPVASGSFGTGSHATGPVAAGPGGLPQRKPPSPRTPADDSFAPPGGRVPRQSQPPGGTFPGFERRHPTNPPNPAGPANSTGPIGSPNSTGPTGSPNSTGPTGLPNSTGPTGLPNSTGPTGLPSLTGRIGSPNSTGPVNPANSTGPIARIGQPGPTGPGGPAGLGGPAGETGRLRPPTGDTQPTPLAPPLPEHSGTFPVLGAPAAPAVGRPVADTPLERGDEFLPIFASVESSAWFTRPEPPAAPVAPGAPDAPVTPGASPWGRHADQGFQAARAANEPASGGVTQSGLPKRTPRANLVPGSVGTQPQGGRGTPPPESPRPQVSPEAVRDRLSSFQQGVRRGRAERTQEGTGNEEEGS</sequence>
<keyword evidence="8" id="KW-0418">Kinase</keyword>
<dbReference type="GO" id="GO:0016020">
    <property type="term" value="C:membrane"/>
    <property type="evidence" value="ECO:0007669"/>
    <property type="project" value="UniProtKB-SubCell"/>
</dbReference>
<evidence type="ECO:0000313" key="16">
    <source>
        <dbReference type="Proteomes" id="UP000479526"/>
    </source>
</evidence>
<comment type="subcellular location">
    <subcellularLocation>
        <location evidence="2">Membrane</location>
    </subcellularLocation>
</comment>
<feature type="compositionally biased region" description="Gly residues" evidence="12">
    <location>
        <begin position="858"/>
        <end position="870"/>
    </location>
</feature>
<protein>
    <recommendedName>
        <fullName evidence="3">histidine kinase</fullName>
        <ecNumber evidence="3">2.7.13.3</ecNumber>
    </recommendedName>
</protein>
<keyword evidence="7" id="KW-0547">Nucleotide-binding</keyword>
<keyword evidence="10 13" id="KW-1133">Transmembrane helix</keyword>
<keyword evidence="9" id="KW-0067">ATP-binding</keyword>
<dbReference type="PROSITE" id="PS50885">
    <property type="entry name" value="HAMP"/>
    <property type="match status" value="1"/>
</dbReference>
<feature type="compositionally biased region" description="Polar residues" evidence="12">
    <location>
        <begin position="787"/>
        <end position="820"/>
    </location>
</feature>
<feature type="transmembrane region" description="Helical" evidence="13">
    <location>
        <begin position="338"/>
        <end position="360"/>
    </location>
</feature>
<reference evidence="15 16" key="1">
    <citation type="submission" date="2020-01" db="EMBL/GenBank/DDBJ databases">
        <title>Herbidospora sp. NEAU-GS84 nov., a novel actinomycete isolated from soil.</title>
        <authorList>
            <person name="Han L."/>
        </authorList>
    </citation>
    <scope>NUCLEOTIDE SEQUENCE [LARGE SCALE GENOMIC DNA]</scope>
    <source>
        <strain evidence="15 16">NEAU-GS84</strain>
    </source>
</reference>
<dbReference type="EMBL" id="WXEW01000006">
    <property type="protein sequence ID" value="NAS24052.1"/>
    <property type="molecule type" value="Genomic_DNA"/>
</dbReference>
<keyword evidence="4" id="KW-0597">Phosphoprotein</keyword>
<dbReference type="Pfam" id="PF02518">
    <property type="entry name" value="HATPase_c"/>
    <property type="match status" value="1"/>
</dbReference>
<evidence type="ECO:0000256" key="10">
    <source>
        <dbReference type="ARBA" id="ARBA00022989"/>
    </source>
</evidence>
<dbReference type="RefSeq" id="WP_161481281.1">
    <property type="nucleotide sequence ID" value="NZ_WXEW01000006.1"/>
</dbReference>
<keyword evidence="13" id="KW-0472">Membrane</keyword>
<dbReference type="PANTHER" id="PTHR44936">
    <property type="entry name" value="SENSOR PROTEIN CREC"/>
    <property type="match status" value="1"/>
</dbReference>
<name>A0A7C9NJA6_9ACTN</name>
<dbReference type="SMART" id="SM00387">
    <property type="entry name" value="HATPase_c"/>
    <property type="match status" value="1"/>
</dbReference>
<feature type="compositionally biased region" description="Polar residues" evidence="12">
    <location>
        <begin position="832"/>
        <end position="846"/>
    </location>
</feature>
<dbReference type="Pfam" id="PF08376">
    <property type="entry name" value="NIT"/>
    <property type="match status" value="1"/>
</dbReference>
<dbReference type="AlphaFoldDB" id="A0A7C9NJA6"/>
<dbReference type="Gene3D" id="3.30.565.10">
    <property type="entry name" value="Histidine kinase-like ATPase, C-terminal domain"/>
    <property type="match status" value="1"/>
</dbReference>
<dbReference type="GO" id="GO:0005524">
    <property type="term" value="F:ATP binding"/>
    <property type="evidence" value="ECO:0007669"/>
    <property type="project" value="UniProtKB-KW"/>
</dbReference>
<feature type="region of interest" description="Disordered" evidence="12">
    <location>
        <begin position="938"/>
        <end position="1059"/>
    </location>
</feature>
<accession>A0A7C9NJA6</accession>
<dbReference type="EC" id="2.7.13.3" evidence="3"/>
<evidence type="ECO:0000256" key="1">
    <source>
        <dbReference type="ARBA" id="ARBA00000085"/>
    </source>
</evidence>
<evidence type="ECO:0000256" key="13">
    <source>
        <dbReference type="SAM" id="Phobius"/>
    </source>
</evidence>
<keyword evidence="16" id="KW-1185">Reference proteome</keyword>
<feature type="compositionally biased region" description="Low complexity" evidence="12">
    <location>
        <begin position="947"/>
        <end position="960"/>
    </location>
</feature>
<dbReference type="InterPro" id="IPR036890">
    <property type="entry name" value="HATPase_C_sf"/>
</dbReference>
<evidence type="ECO:0000256" key="7">
    <source>
        <dbReference type="ARBA" id="ARBA00022741"/>
    </source>
</evidence>
<feature type="domain" description="HAMP" evidence="14">
    <location>
        <begin position="361"/>
        <end position="431"/>
    </location>
</feature>
<dbReference type="SUPFAM" id="SSF55874">
    <property type="entry name" value="ATPase domain of HSP90 chaperone/DNA topoisomerase II/histidine kinase"/>
    <property type="match status" value="1"/>
</dbReference>
<evidence type="ECO:0000256" key="9">
    <source>
        <dbReference type="ARBA" id="ARBA00022840"/>
    </source>
</evidence>
<evidence type="ECO:0000256" key="12">
    <source>
        <dbReference type="SAM" id="MobiDB-lite"/>
    </source>
</evidence>
<dbReference type="InterPro" id="IPR050980">
    <property type="entry name" value="2C_sensor_his_kinase"/>
</dbReference>
<evidence type="ECO:0000256" key="11">
    <source>
        <dbReference type="ARBA" id="ARBA00023012"/>
    </source>
</evidence>
<evidence type="ECO:0000256" key="2">
    <source>
        <dbReference type="ARBA" id="ARBA00004370"/>
    </source>
</evidence>
<evidence type="ECO:0000256" key="4">
    <source>
        <dbReference type="ARBA" id="ARBA00022553"/>
    </source>
</evidence>
<dbReference type="Proteomes" id="UP000479526">
    <property type="component" value="Unassembled WGS sequence"/>
</dbReference>
<feature type="region of interest" description="Disordered" evidence="12">
    <location>
        <begin position="658"/>
        <end position="903"/>
    </location>
</feature>
<evidence type="ECO:0000256" key="5">
    <source>
        <dbReference type="ARBA" id="ARBA00022679"/>
    </source>
</evidence>